<evidence type="ECO:0000313" key="7">
    <source>
        <dbReference type="EMBL" id="KZV81707.1"/>
    </source>
</evidence>
<dbReference type="PROSITE" id="PS50404">
    <property type="entry name" value="GST_NTER"/>
    <property type="match status" value="1"/>
</dbReference>
<dbReference type="Pfam" id="PF14497">
    <property type="entry name" value="GST_C_3"/>
    <property type="match status" value="1"/>
</dbReference>
<dbReference type="InterPro" id="IPR036282">
    <property type="entry name" value="Glutathione-S-Trfase_C_sf"/>
</dbReference>
<feature type="domain" description="GST N-terminal" evidence="5">
    <location>
        <begin position="2"/>
        <end position="83"/>
    </location>
</feature>
<dbReference type="Gene3D" id="1.20.1050.10">
    <property type="match status" value="1"/>
</dbReference>
<dbReference type="InterPro" id="IPR004045">
    <property type="entry name" value="Glutathione_S-Trfase_N"/>
</dbReference>
<dbReference type="OrthoDB" id="2098326at2759"/>
<dbReference type="SFLD" id="SFLDG00358">
    <property type="entry name" value="Main_(cytGST)"/>
    <property type="match status" value="1"/>
</dbReference>
<reference evidence="7 8" key="1">
    <citation type="journal article" date="2016" name="Mol. Biol. Evol.">
        <title>Comparative Genomics of Early-Diverging Mushroom-Forming Fungi Provides Insights into the Origins of Lignocellulose Decay Capabilities.</title>
        <authorList>
            <person name="Nagy L.G."/>
            <person name="Riley R."/>
            <person name="Tritt A."/>
            <person name="Adam C."/>
            <person name="Daum C."/>
            <person name="Floudas D."/>
            <person name="Sun H."/>
            <person name="Yadav J.S."/>
            <person name="Pangilinan J."/>
            <person name="Larsson K.H."/>
            <person name="Matsuura K."/>
            <person name="Barry K."/>
            <person name="Labutti K."/>
            <person name="Kuo R."/>
            <person name="Ohm R.A."/>
            <person name="Bhattacharya S.S."/>
            <person name="Shirouzu T."/>
            <person name="Yoshinaga Y."/>
            <person name="Martin F.M."/>
            <person name="Grigoriev I.V."/>
            <person name="Hibbett D.S."/>
        </authorList>
    </citation>
    <scope>NUCLEOTIDE SEQUENCE [LARGE SCALE GENOMIC DNA]</scope>
    <source>
        <strain evidence="7 8">HHB12029</strain>
    </source>
</reference>
<dbReference type="PANTHER" id="PTHR44051:SF9">
    <property type="entry name" value="GLUTATHIONE S-TRANSFERASE 1"/>
    <property type="match status" value="1"/>
</dbReference>
<dbReference type="InParanoid" id="A0A165C2R8"/>
<keyword evidence="3 7" id="KW-0808">Transferase</keyword>
<dbReference type="InterPro" id="IPR010987">
    <property type="entry name" value="Glutathione-S-Trfase_C-like"/>
</dbReference>
<accession>A0A165C2R8</accession>
<dbReference type="Proteomes" id="UP000077266">
    <property type="component" value="Unassembled WGS sequence"/>
</dbReference>
<dbReference type="STRING" id="1314781.A0A165C2R8"/>
<dbReference type="EMBL" id="KV426373">
    <property type="protein sequence ID" value="KZV81707.1"/>
    <property type="molecule type" value="Genomic_DNA"/>
</dbReference>
<dbReference type="PANTHER" id="PTHR44051">
    <property type="entry name" value="GLUTATHIONE S-TRANSFERASE-RELATED"/>
    <property type="match status" value="1"/>
</dbReference>
<dbReference type="InterPro" id="IPR036249">
    <property type="entry name" value="Thioredoxin-like_sf"/>
</dbReference>
<protein>
    <recommendedName>
        <fullName evidence="2">glutathione transferase</fullName>
        <ecNumber evidence="2">2.5.1.18</ecNumber>
    </recommendedName>
</protein>
<sequence>MSSTLVLHHLNVSRSFRVLWLLEELGLKYEIKNYTRTPELAAPPELKNAHPLGKAPVLQDGDITLTESGAIVEYLIHKYGPQLQCPEEHYVDNLYFTHLAESTLGPTGSSKLIWQILPGRVPFFIRPIINAVGQRLIGLRLDPELTTLADLIEKQLTKSTSEFLVAEHLTSADFMIFWCIAFFEERMPTGSVGPKTKEYIQRMQERPAFKSAVEKGGPFK</sequence>
<evidence type="ECO:0000256" key="2">
    <source>
        <dbReference type="ARBA" id="ARBA00012452"/>
    </source>
</evidence>
<dbReference type="FunCoup" id="A0A165C2R8">
    <property type="interactions" value="370"/>
</dbReference>
<dbReference type="SUPFAM" id="SSF47616">
    <property type="entry name" value="GST C-terminal domain-like"/>
    <property type="match status" value="1"/>
</dbReference>
<feature type="domain" description="GST C-terminal" evidence="6">
    <location>
        <begin position="86"/>
        <end position="220"/>
    </location>
</feature>
<dbReference type="SUPFAM" id="SSF52833">
    <property type="entry name" value="Thioredoxin-like"/>
    <property type="match status" value="1"/>
</dbReference>
<name>A0A165C2R8_EXIGL</name>
<dbReference type="GO" id="GO:0005737">
    <property type="term" value="C:cytoplasm"/>
    <property type="evidence" value="ECO:0007669"/>
    <property type="project" value="UniProtKB-ARBA"/>
</dbReference>
<dbReference type="SFLD" id="SFLDS00019">
    <property type="entry name" value="Glutathione_Transferase_(cytos"/>
    <property type="match status" value="1"/>
</dbReference>
<comment type="similarity">
    <text evidence="1">Belongs to the GST superfamily.</text>
</comment>
<dbReference type="InterPro" id="IPR040079">
    <property type="entry name" value="Glutathione_S-Trfase"/>
</dbReference>
<comment type="catalytic activity">
    <reaction evidence="4">
        <text>RX + glutathione = an S-substituted glutathione + a halide anion + H(+)</text>
        <dbReference type="Rhea" id="RHEA:16437"/>
        <dbReference type="ChEBI" id="CHEBI:15378"/>
        <dbReference type="ChEBI" id="CHEBI:16042"/>
        <dbReference type="ChEBI" id="CHEBI:17792"/>
        <dbReference type="ChEBI" id="CHEBI:57925"/>
        <dbReference type="ChEBI" id="CHEBI:90779"/>
        <dbReference type="EC" id="2.5.1.18"/>
    </reaction>
</comment>
<evidence type="ECO:0000259" key="6">
    <source>
        <dbReference type="PROSITE" id="PS50405"/>
    </source>
</evidence>
<evidence type="ECO:0000256" key="4">
    <source>
        <dbReference type="ARBA" id="ARBA00047960"/>
    </source>
</evidence>
<evidence type="ECO:0000256" key="3">
    <source>
        <dbReference type="ARBA" id="ARBA00022679"/>
    </source>
</evidence>
<dbReference type="AlphaFoldDB" id="A0A165C2R8"/>
<gene>
    <name evidence="7" type="ORF">EXIGLDRAFT_844386</name>
</gene>
<keyword evidence="8" id="KW-1185">Reference proteome</keyword>
<evidence type="ECO:0000259" key="5">
    <source>
        <dbReference type="PROSITE" id="PS50404"/>
    </source>
</evidence>
<dbReference type="GO" id="GO:0004364">
    <property type="term" value="F:glutathione transferase activity"/>
    <property type="evidence" value="ECO:0007669"/>
    <property type="project" value="UniProtKB-EC"/>
</dbReference>
<dbReference type="Gene3D" id="3.40.30.10">
    <property type="entry name" value="Glutaredoxin"/>
    <property type="match status" value="1"/>
</dbReference>
<dbReference type="PROSITE" id="PS50405">
    <property type="entry name" value="GST_CTER"/>
    <property type="match status" value="1"/>
</dbReference>
<dbReference type="EC" id="2.5.1.18" evidence="2"/>
<organism evidence="7 8">
    <name type="scientific">Exidia glandulosa HHB12029</name>
    <dbReference type="NCBI Taxonomy" id="1314781"/>
    <lineage>
        <taxon>Eukaryota</taxon>
        <taxon>Fungi</taxon>
        <taxon>Dikarya</taxon>
        <taxon>Basidiomycota</taxon>
        <taxon>Agaricomycotina</taxon>
        <taxon>Agaricomycetes</taxon>
        <taxon>Auriculariales</taxon>
        <taxon>Exidiaceae</taxon>
        <taxon>Exidia</taxon>
    </lineage>
</organism>
<evidence type="ECO:0000256" key="1">
    <source>
        <dbReference type="ARBA" id="ARBA00007409"/>
    </source>
</evidence>
<dbReference type="Pfam" id="PF02798">
    <property type="entry name" value="GST_N"/>
    <property type="match status" value="1"/>
</dbReference>
<evidence type="ECO:0000313" key="8">
    <source>
        <dbReference type="Proteomes" id="UP000077266"/>
    </source>
</evidence>
<dbReference type="FunFam" id="3.40.30.10:FF:000156">
    <property type="entry name" value="Glutathione S-transferase 1"/>
    <property type="match status" value="1"/>
</dbReference>
<dbReference type="GO" id="GO:0004602">
    <property type="term" value="F:glutathione peroxidase activity"/>
    <property type="evidence" value="ECO:0007669"/>
    <property type="project" value="UniProtKB-ARBA"/>
</dbReference>
<proteinExistence type="inferred from homology"/>
<dbReference type="CDD" id="cd03046">
    <property type="entry name" value="GST_N_GTT1_like"/>
    <property type="match status" value="1"/>
</dbReference>
<dbReference type="InterPro" id="IPR004046">
    <property type="entry name" value="GST_C"/>
</dbReference>